<dbReference type="Gene3D" id="1.10.3720.10">
    <property type="entry name" value="MetI-like"/>
    <property type="match status" value="1"/>
</dbReference>
<dbReference type="Pfam" id="PF00528">
    <property type="entry name" value="BPD_transp_1"/>
    <property type="match status" value="1"/>
</dbReference>
<dbReference type="GO" id="GO:0055085">
    <property type="term" value="P:transmembrane transport"/>
    <property type="evidence" value="ECO:0007669"/>
    <property type="project" value="InterPro"/>
</dbReference>
<evidence type="ECO:0000256" key="6">
    <source>
        <dbReference type="ARBA" id="ARBA00023136"/>
    </source>
</evidence>
<dbReference type="CDD" id="cd06261">
    <property type="entry name" value="TM_PBP2"/>
    <property type="match status" value="1"/>
</dbReference>
<evidence type="ECO:0000313" key="9">
    <source>
        <dbReference type="EMBL" id="CAA9464618.1"/>
    </source>
</evidence>
<feature type="transmembrane region" description="Helical" evidence="7">
    <location>
        <begin position="20"/>
        <end position="41"/>
    </location>
</feature>
<feature type="transmembrane region" description="Helical" evidence="7">
    <location>
        <begin position="192"/>
        <end position="215"/>
    </location>
</feature>
<feature type="transmembrane region" description="Helical" evidence="7">
    <location>
        <begin position="256"/>
        <end position="278"/>
    </location>
</feature>
<keyword evidence="6 7" id="KW-0472">Membrane</keyword>
<feature type="domain" description="ABC transmembrane type-1" evidence="8">
    <location>
        <begin position="82"/>
        <end position="278"/>
    </location>
</feature>
<evidence type="ECO:0000256" key="7">
    <source>
        <dbReference type="RuleBase" id="RU363032"/>
    </source>
</evidence>
<comment type="similarity">
    <text evidence="7">Belongs to the binding-protein-dependent transport system permease family.</text>
</comment>
<keyword evidence="5 7" id="KW-1133">Transmembrane helix</keyword>
<protein>
    <submittedName>
        <fullName evidence="9">ABC transporter, permease protein 2 (Cluster 1, maltose/g3p/polyamine/iron)</fullName>
    </submittedName>
</protein>
<keyword evidence="3" id="KW-1003">Cell membrane</keyword>
<dbReference type="PROSITE" id="PS50928">
    <property type="entry name" value="ABC_TM1"/>
    <property type="match status" value="1"/>
</dbReference>
<proteinExistence type="inferred from homology"/>
<feature type="transmembrane region" description="Helical" evidence="7">
    <location>
        <begin position="86"/>
        <end position="107"/>
    </location>
</feature>
<dbReference type="SUPFAM" id="SSF161098">
    <property type="entry name" value="MetI-like"/>
    <property type="match status" value="1"/>
</dbReference>
<comment type="subcellular location">
    <subcellularLocation>
        <location evidence="1 7">Cell membrane</location>
        <topology evidence="1 7">Multi-pass membrane protein</topology>
    </subcellularLocation>
</comment>
<organism evidence="9">
    <name type="scientific">uncultured Rubrobacteraceae bacterium</name>
    <dbReference type="NCBI Taxonomy" id="349277"/>
    <lineage>
        <taxon>Bacteria</taxon>
        <taxon>Bacillati</taxon>
        <taxon>Actinomycetota</taxon>
        <taxon>Rubrobacteria</taxon>
        <taxon>Rubrobacterales</taxon>
        <taxon>Rubrobacteraceae</taxon>
        <taxon>environmental samples</taxon>
    </lineage>
</organism>
<evidence type="ECO:0000256" key="2">
    <source>
        <dbReference type="ARBA" id="ARBA00022448"/>
    </source>
</evidence>
<sequence length="293" mass="32032">MAPITGRRGSPGESQFTRVLTMVLLTVFLVYSLLPVFYLIVSSTKDNTDLFSSFGLWFASFSLPENLRDTFAHDGGVFWNWLWNTAYYSVCSAVGAAFISTIAGYAFAKYRFPGRIPVFAVILGSIMVPQTALVIPTYLLLSKIGLIDTPLAVILPSLVSPFGVYLMRVYAEQSVPDDLLNAARVDGAGELRIFWSVALRVLMPGFVTVLLLSFVATWNNYFLPLVVLSTPELYPLSVGLVSWNSLATAGGGAQPLFPLVITGALVSVIPIIVSFLFLQRYWQGGLTFGSLKD</sequence>
<dbReference type="PANTHER" id="PTHR43744:SF12">
    <property type="entry name" value="ABC TRANSPORTER PERMEASE PROTEIN MG189-RELATED"/>
    <property type="match status" value="1"/>
</dbReference>
<feature type="transmembrane region" description="Helical" evidence="7">
    <location>
        <begin position="119"/>
        <end position="139"/>
    </location>
</feature>
<dbReference type="InterPro" id="IPR035906">
    <property type="entry name" value="MetI-like_sf"/>
</dbReference>
<dbReference type="PANTHER" id="PTHR43744">
    <property type="entry name" value="ABC TRANSPORTER PERMEASE PROTEIN MG189-RELATED-RELATED"/>
    <property type="match status" value="1"/>
</dbReference>
<keyword evidence="4 7" id="KW-0812">Transmembrane</keyword>
<reference evidence="9" key="1">
    <citation type="submission" date="2020-02" db="EMBL/GenBank/DDBJ databases">
        <authorList>
            <person name="Meier V. D."/>
        </authorList>
    </citation>
    <scope>NUCLEOTIDE SEQUENCE</scope>
    <source>
        <strain evidence="9">AVDCRST_MAG58</strain>
    </source>
</reference>
<gene>
    <name evidence="9" type="ORF">AVDCRST_MAG58-3269</name>
</gene>
<name>A0A6J4R8Q7_9ACTN</name>
<dbReference type="AlphaFoldDB" id="A0A6J4R8Q7"/>
<evidence type="ECO:0000259" key="8">
    <source>
        <dbReference type="PROSITE" id="PS50928"/>
    </source>
</evidence>
<dbReference type="InterPro" id="IPR000515">
    <property type="entry name" value="MetI-like"/>
</dbReference>
<dbReference type="GO" id="GO:0005886">
    <property type="term" value="C:plasma membrane"/>
    <property type="evidence" value="ECO:0007669"/>
    <property type="project" value="UniProtKB-SubCell"/>
</dbReference>
<evidence type="ECO:0000256" key="1">
    <source>
        <dbReference type="ARBA" id="ARBA00004651"/>
    </source>
</evidence>
<accession>A0A6J4R8Q7</accession>
<evidence type="ECO:0000256" key="3">
    <source>
        <dbReference type="ARBA" id="ARBA00022475"/>
    </source>
</evidence>
<evidence type="ECO:0000256" key="5">
    <source>
        <dbReference type="ARBA" id="ARBA00022989"/>
    </source>
</evidence>
<evidence type="ECO:0000256" key="4">
    <source>
        <dbReference type="ARBA" id="ARBA00022692"/>
    </source>
</evidence>
<keyword evidence="2 7" id="KW-0813">Transport</keyword>
<feature type="transmembrane region" description="Helical" evidence="7">
    <location>
        <begin position="151"/>
        <end position="171"/>
    </location>
</feature>
<dbReference type="EMBL" id="CADCVF010000068">
    <property type="protein sequence ID" value="CAA9464618.1"/>
    <property type="molecule type" value="Genomic_DNA"/>
</dbReference>